<feature type="transmembrane region" description="Helical" evidence="1">
    <location>
        <begin position="76"/>
        <end position="98"/>
    </location>
</feature>
<protein>
    <submittedName>
        <fullName evidence="2">Uncharacterized protein</fullName>
    </submittedName>
</protein>
<keyword evidence="3" id="KW-1185">Reference proteome</keyword>
<name>A0ABU1TZA2_9BACL</name>
<keyword evidence="1" id="KW-0472">Membrane</keyword>
<feature type="transmembrane region" description="Helical" evidence="1">
    <location>
        <begin position="6"/>
        <end position="22"/>
    </location>
</feature>
<proteinExistence type="predicted"/>
<feature type="transmembrane region" description="Helical" evidence="1">
    <location>
        <begin position="129"/>
        <end position="149"/>
    </location>
</feature>
<feature type="transmembrane region" description="Helical" evidence="1">
    <location>
        <begin position="53"/>
        <end position="69"/>
    </location>
</feature>
<feature type="transmembrane region" description="Helical" evidence="1">
    <location>
        <begin position="161"/>
        <end position="183"/>
    </location>
</feature>
<keyword evidence="1" id="KW-0812">Transmembrane</keyword>
<reference evidence="2 3" key="1">
    <citation type="submission" date="2023-07" db="EMBL/GenBank/DDBJ databases">
        <title>Sorghum-associated microbial communities from plants grown in Nebraska, USA.</title>
        <authorList>
            <person name="Schachtman D."/>
        </authorList>
    </citation>
    <scope>NUCLEOTIDE SEQUENCE [LARGE SCALE GENOMIC DNA]</scope>
    <source>
        <strain evidence="2 3">BE211</strain>
    </source>
</reference>
<feature type="transmembrane region" description="Helical" evidence="1">
    <location>
        <begin position="31"/>
        <end position="47"/>
    </location>
</feature>
<gene>
    <name evidence="2" type="ORF">J2X07_001534</name>
</gene>
<comment type="caution">
    <text evidence="2">The sequence shown here is derived from an EMBL/GenBank/DDBJ whole genome shotgun (WGS) entry which is preliminary data.</text>
</comment>
<dbReference type="Proteomes" id="UP001258181">
    <property type="component" value="Unassembled WGS sequence"/>
</dbReference>
<keyword evidence="1" id="KW-1133">Transmembrane helix</keyword>
<feature type="transmembrane region" description="Helical" evidence="1">
    <location>
        <begin position="104"/>
        <end position="122"/>
    </location>
</feature>
<organism evidence="2 3">
    <name type="scientific">Fictibacillus barbaricus</name>
    <dbReference type="NCBI Taxonomy" id="182136"/>
    <lineage>
        <taxon>Bacteria</taxon>
        <taxon>Bacillati</taxon>
        <taxon>Bacillota</taxon>
        <taxon>Bacilli</taxon>
        <taxon>Bacillales</taxon>
        <taxon>Fictibacillaceae</taxon>
        <taxon>Fictibacillus</taxon>
    </lineage>
</organism>
<dbReference type="InterPro" id="IPR014617">
    <property type="entry name" value="YphA_Bacsu"/>
</dbReference>
<dbReference type="Pfam" id="PF24124">
    <property type="entry name" value="YphA"/>
    <property type="match status" value="1"/>
</dbReference>
<evidence type="ECO:0000256" key="1">
    <source>
        <dbReference type="SAM" id="Phobius"/>
    </source>
</evidence>
<evidence type="ECO:0000313" key="3">
    <source>
        <dbReference type="Proteomes" id="UP001258181"/>
    </source>
</evidence>
<dbReference type="RefSeq" id="WP_310257849.1">
    <property type="nucleotide sequence ID" value="NZ_JAVDWA010000002.1"/>
</dbReference>
<dbReference type="EMBL" id="JAVDWA010000002">
    <property type="protein sequence ID" value="MDR7072557.1"/>
    <property type="molecule type" value="Genomic_DNA"/>
</dbReference>
<sequence>MNEGVLFYWIMWMGWVFSTFLMKRNPFRSKLAFLFLFGIILSGHSISFPLGKINAAFILFLGIGFVYAVKNQDHLIHHLVSSFIVATAYVSLQLFALYDPVKLIVDKKYLLIIVLMMVLLIISKRNYDILFIYFIGLFIGDSLFQLLIYRLQGYVDIGSDYVMDLLAITSFILIISLSSAEVLKKMRKASYKKSSSAKQI</sequence>
<dbReference type="PIRSF" id="PIRSF036710">
    <property type="entry name" value="YphA_Bacsu"/>
    <property type="match status" value="1"/>
</dbReference>
<accession>A0ABU1TZA2</accession>
<evidence type="ECO:0000313" key="2">
    <source>
        <dbReference type="EMBL" id="MDR7072557.1"/>
    </source>
</evidence>